<feature type="transmembrane region" description="Helical" evidence="1">
    <location>
        <begin position="74"/>
        <end position="94"/>
    </location>
</feature>
<evidence type="ECO:0000313" key="2">
    <source>
        <dbReference type="EMBL" id="KKQ49882.1"/>
    </source>
</evidence>
<gene>
    <name evidence="2" type="ORF">US68_C0010G0015</name>
</gene>
<name>A0A0G0I5P6_9BACT</name>
<feature type="transmembrane region" description="Helical" evidence="1">
    <location>
        <begin position="100"/>
        <end position="123"/>
    </location>
</feature>
<comment type="caution">
    <text evidence="2">The sequence shown here is derived from an EMBL/GenBank/DDBJ whole genome shotgun (WGS) entry which is preliminary data.</text>
</comment>
<feature type="transmembrane region" description="Helical" evidence="1">
    <location>
        <begin position="219"/>
        <end position="237"/>
    </location>
</feature>
<feature type="transmembrane region" description="Helical" evidence="1">
    <location>
        <begin position="12"/>
        <end position="34"/>
    </location>
</feature>
<protein>
    <submittedName>
        <fullName evidence="2">Uncharacterized protein</fullName>
    </submittedName>
</protein>
<reference evidence="2 3" key="1">
    <citation type="journal article" date="2015" name="Nature">
        <title>rRNA introns, odd ribosomes, and small enigmatic genomes across a large radiation of phyla.</title>
        <authorList>
            <person name="Brown C.T."/>
            <person name="Hug L.A."/>
            <person name="Thomas B.C."/>
            <person name="Sharon I."/>
            <person name="Castelle C.J."/>
            <person name="Singh A."/>
            <person name="Wilkins M.J."/>
            <person name="Williams K.H."/>
            <person name="Banfield J.F."/>
        </authorList>
    </citation>
    <scope>NUCLEOTIDE SEQUENCE [LARGE SCALE GENOMIC DNA]</scope>
</reference>
<feature type="transmembrane region" description="Helical" evidence="1">
    <location>
        <begin position="299"/>
        <end position="317"/>
    </location>
</feature>
<organism evidence="2 3">
    <name type="scientific">Candidatus Shapirobacteria bacterium GW2011_GWE1_38_10</name>
    <dbReference type="NCBI Taxonomy" id="1618488"/>
    <lineage>
        <taxon>Bacteria</taxon>
        <taxon>Candidatus Shapironibacteriota</taxon>
    </lineage>
</organism>
<evidence type="ECO:0000313" key="3">
    <source>
        <dbReference type="Proteomes" id="UP000034231"/>
    </source>
</evidence>
<feature type="transmembrane region" description="Helical" evidence="1">
    <location>
        <begin position="46"/>
        <end position="67"/>
    </location>
</feature>
<dbReference type="AlphaFoldDB" id="A0A0G0I5P6"/>
<keyword evidence="1" id="KW-0472">Membrane</keyword>
<accession>A0A0G0I5P6</accession>
<proteinExistence type="predicted"/>
<feature type="transmembrane region" description="Helical" evidence="1">
    <location>
        <begin position="323"/>
        <end position="340"/>
    </location>
</feature>
<feature type="transmembrane region" description="Helical" evidence="1">
    <location>
        <begin position="267"/>
        <end position="292"/>
    </location>
</feature>
<sequence>MALTKRINASSVLLDFLIWALLSLFGMRLFLTVFNNPIVGRGNWHIAHVLWGGLLMLVGIIISLVYYGKKSIKLASILAGIGWGFFIDEIGKYLTRDNNYWFRPAIIFIYISFILLFFLYRFLEKKSRQTRSSLWHEILEDCEELADNDLEITEKKELLQKIDKFKRLSSSPKEKKLLLNLRSLVISTVAKKDKKTFNLSRLVATTLRVTYNRLFKKKLVFYALFTYSLWYIIDKSIDSFRLFFNSNKLLILQDYYSHYDFFSKADVYMVTLKFIIEGVVAVFFAVGLVYWLRGRTIKGIRFYQWGLLINIFIGSHLKFYFEQFSGVFSLILAFVVWTWLDKYRREISSILHRPS</sequence>
<keyword evidence="1" id="KW-1133">Transmembrane helix</keyword>
<dbReference type="Proteomes" id="UP000034231">
    <property type="component" value="Unassembled WGS sequence"/>
</dbReference>
<keyword evidence="1" id="KW-0812">Transmembrane</keyword>
<evidence type="ECO:0000256" key="1">
    <source>
        <dbReference type="SAM" id="Phobius"/>
    </source>
</evidence>
<dbReference type="EMBL" id="LBTX01000010">
    <property type="protein sequence ID" value="KKQ49882.1"/>
    <property type="molecule type" value="Genomic_DNA"/>
</dbReference>